<comment type="caution">
    <text evidence="3">The sequence shown here is derived from an EMBL/GenBank/DDBJ whole genome shotgun (WGS) entry which is preliminary data.</text>
</comment>
<sequence length="471" mass="50094">MLQRCHPLPLALLSLVLYVADTQQQQQLSLDALSIFSSASTLTIPSYDGTVVITVALCGNPAGTTPSVILTNSSTGTPTENNVGTQDVFEITLEEGLGSWAGSIIQGGTLAITNTGQTTYEVGASTDPGQPTHQYLGQNGLLFGDSTGTQAVFFSSPFESIQVTQPSFPNYTLPTVQAPFSASQPSSTPQFNLTIVETSSASGLLTQSSCALMKTSSAGTVKSQTNWIRDETEGWRWKWLVEGLTPGTNYSAFISQDNRDVSGPLYFTTKSTSFSCPLVDGLSYCPGVSWAVPLPAPPNSDTTYNSSNLPTQITDPLQQYIANFTASLTIIGCGRDIYSPIQTCADCQREYRRWLCAVSFPRCGEPRADESSLGRDPSLTTALASPTGQPRNPNFPQVDGGFVELLPCLETCQATDRACPYHVGFQCPLKAFNAANSYGVGFIDSGDVGVEGKGLTGVSQDVFGNVWCNSG</sequence>
<dbReference type="OrthoDB" id="5405745at2759"/>
<keyword evidence="4" id="KW-1185">Reference proteome</keyword>
<dbReference type="AlphaFoldDB" id="A0A9P6L5X2"/>
<feature type="chain" id="PRO_5040156883" evidence="2">
    <location>
        <begin position="23"/>
        <end position="471"/>
    </location>
</feature>
<name>A0A9P6L5X2_9AGAM</name>
<feature type="region of interest" description="Disordered" evidence="1">
    <location>
        <begin position="366"/>
        <end position="391"/>
    </location>
</feature>
<dbReference type="Proteomes" id="UP000736335">
    <property type="component" value="Unassembled WGS sequence"/>
</dbReference>
<evidence type="ECO:0000313" key="4">
    <source>
        <dbReference type="Proteomes" id="UP000736335"/>
    </source>
</evidence>
<accession>A0A9P6L5X2</accession>
<gene>
    <name evidence="3" type="ORF">BJ322DRAFT_1141841</name>
</gene>
<dbReference type="GO" id="GO:0005262">
    <property type="term" value="F:calcium channel activity"/>
    <property type="evidence" value="ECO:0007669"/>
    <property type="project" value="InterPro"/>
</dbReference>
<feature type="signal peptide" evidence="2">
    <location>
        <begin position="1"/>
        <end position="22"/>
    </location>
</feature>
<dbReference type="EMBL" id="WIUZ02000008">
    <property type="protein sequence ID" value="KAF9784763.1"/>
    <property type="molecule type" value="Genomic_DNA"/>
</dbReference>
<dbReference type="PANTHER" id="PTHR39142">
    <property type="entry name" value="MID1P"/>
    <property type="match status" value="1"/>
</dbReference>
<keyword evidence="2" id="KW-0732">Signal</keyword>
<dbReference type="PANTHER" id="PTHR39142:SF1">
    <property type="entry name" value="AEL197CP"/>
    <property type="match status" value="1"/>
</dbReference>
<proteinExistence type="predicted"/>
<feature type="compositionally biased region" description="Polar residues" evidence="1">
    <location>
        <begin position="378"/>
        <end position="391"/>
    </location>
</feature>
<organism evidence="3 4">
    <name type="scientific">Thelephora terrestris</name>
    <dbReference type="NCBI Taxonomy" id="56493"/>
    <lineage>
        <taxon>Eukaryota</taxon>
        <taxon>Fungi</taxon>
        <taxon>Dikarya</taxon>
        <taxon>Basidiomycota</taxon>
        <taxon>Agaricomycotina</taxon>
        <taxon>Agaricomycetes</taxon>
        <taxon>Thelephorales</taxon>
        <taxon>Thelephoraceae</taxon>
        <taxon>Thelephora</taxon>
    </lineage>
</organism>
<evidence type="ECO:0000256" key="1">
    <source>
        <dbReference type="SAM" id="MobiDB-lite"/>
    </source>
</evidence>
<dbReference type="InterPro" id="IPR024338">
    <property type="entry name" value="MID1/Yam8"/>
</dbReference>
<reference evidence="3" key="2">
    <citation type="submission" date="2020-11" db="EMBL/GenBank/DDBJ databases">
        <authorList>
            <consortium name="DOE Joint Genome Institute"/>
            <person name="Kuo A."/>
            <person name="Miyauchi S."/>
            <person name="Kiss E."/>
            <person name="Drula E."/>
            <person name="Kohler A."/>
            <person name="Sanchez-Garcia M."/>
            <person name="Andreopoulos B."/>
            <person name="Barry K.W."/>
            <person name="Bonito G."/>
            <person name="Buee M."/>
            <person name="Carver A."/>
            <person name="Chen C."/>
            <person name="Cichocki N."/>
            <person name="Clum A."/>
            <person name="Culley D."/>
            <person name="Crous P.W."/>
            <person name="Fauchery L."/>
            <person name="Girlanda M."/>
            <person name="Hayes R."/>
            <person name="Keri Z."/>
            <person name="Labutti K."/>
            <person name="Lipzen A."/>
            <person name="Lombard V."/>
            <person name="Magnuson J."/>
            <person name="Maillard F."/>
            <person name="Morin E."/>
            <person name="Murat C."/>
            <person name="Nolan M."/>
            <person name="Ohm R."/>
            <person name="Pangilinan J."/>
            <person name="Pereira M."/>
            <person name="Perotto S."/>
            <person name="Peter M."/>
            <person name="Riley R."/>
            <person name="Sitrit Y."/>
            <person name="Stielow B."/>
            <person name="Szollosi G."/>
            <person name="Zifcakova L."/>
            <person name="Stursova M."/>
            <person name="Spatafora J.W."/>
            <person name="Tedersoo L."/>
            <person name="Vaario L.-M."/>
            <person name="Yamada A."/>
            <person name="Yan M."/>
            <person name="Wang P."/>
            <person name="Xu J."/>
            <person name="Bruns T."/>
            <person name="Baldrian P."/>
            <person name="Vilgalys R."/>
            <person name="Henrissat B."/>
            <person name="Grigoriev I.V."/>
            <person name="Hibbett D."/>
            <person name="Nagy L.G."/>
            <person name="Martin F.M."/>
        </authorList>
    </citation>
    <scope>NUCLEOTIDE SEQUENCE</scope>
    <source>
        <strain evidence="3">UH-Tt-Lm1</strain>
    </source>
</reference>
<protein>
    <submittedName>
        <fullName evidence="3">Stretch-activated cation channel Mid1</fullName>
    </submittedName>
</protein>
<evidence type="ECO:0000256" key="2">
    <source>
        <dbReference type="SAM" id="SignalP"/>
    </source>
</evidence>
<dbReference type="Pfam" id="PF12929">
    <property type="entry name" value="Mid1"/>
    <property type="match status" value="1"/>
</dbReference>
<reference evidence="3" key="1">
    <citation type="journal article" date="2020" name="Nat. Commun.">
        <title>Large-scale genome sequencing of mycorrhizal fungi provides insights into the early evolution of symbiotic traits.</title>
        <authorList>
            <person name="Miyauchi S."/>
            <person name="Kiss E."/>
            <person name="Kuo A."/>
            <person name="Drula E."/>
            <person name="Kohler A."/>
            <person name="Sanchez-Garcia M."/>
            <person name="Morin E."/>
            <person name="Andreopoulos B."/>
            <person name="Barry K.W."/>
            <person name="Bonito G."/>
            <person name="Buee M."/>
            <person name="Carver A."/>
            <person name="Chen C."/>
            <person name="Cichocki N."/>
            <person name="Clum A."/>
            <person name="Culley D."/>
            <person name="Crous P.W."/>
            <person name="Fauchery L."/>
            <person name="Girlanda M."/>
            <person name="Hayes R.D."/>
            <person name="Keri Z."/>
            <person name="LaButti K."/>
            <person name="Lipzen A."/>
            <person name="Lombard V."/>
            <person name="Magnuson J."/>
            <person name="Maillard F."/>
            <person name="Murat C."/>
            <person name="Nolan M."/>
            <person name="Ohm R.A."/>
            <person name="Pangilinan J."/>
            <person name="Pereira M.F."/>
            <person name="Perotto S."/>
            <person name="Peter M."/>
            <person name="Pfister S."/>
            <person name="Riley R."/>
            <person name="Sitrit Y."/>
            <person name="Stielow J.B."/>
            <person name="Szollosi G."/>
            <person name="Zifcakova L."/>
            <person name="Stursova M."/>
            <person name="Spatafora J.W."/>
            <person name="Tedersoo L."/>
            <person name="Vaario L.M."/>
            <person name="Yamada A."/>
            <person name="Yan M."/>
            <person name="Wang P."/>
            <person name="Xu J."/>
            <person name="Bruns T."/>
            <person name="Baldrian P."/>
            <person name="Vilgalys R."/>
            <person name="Dunand C."/>
            <person name="Henrissat B."/>
            <person name="Grigoriev I.V."/>
            <person name="Hibbett D."/>
            <person name="Nagy L.G."/>
            <person name="Martin F.M."/>
        </authorList>
    </citation>
    <scope>NUCLEOTIDE SEQUENCE</scope>
    <source>
        <strain evidence="3">UH-Tt-Lm1</strain>
    </source>
</reference>
<evidence type="ECO:0000313" key="3">
    <source>
        <dbReference type="EMBL" id="KAF9784763.1"/>
    </source>
</evidence>
<dbReference type="GO" id="GO:0098703">
    <property type="term" value="P:calcium ion import across plasma membrane"/>
    <property type="evidence" value="ECO:0007669"/>
    <property type="project" value="InterPro"/>
</dbReference>